<keyword evidence="7" id="KW-1185">Reference proteome</keyword>
<keyword evidence="1" id="KW-0677">Repeat</keyword>
<dbReference type="SUPFAM" id="SSF52540">
    <property type="entry name" value="P-loop containing nucleoside triphosphate hydrolases"/>
    <property type="match status" value="1"/>
</dbReference>
<evidence type="ECO:0000256" key="2">
    <source>
        <dbReference type="ARBA" id="ARBA00023043"/>
    </source>
</evidence>
<dbReference type="GO" id="GO:0045944">
    <property type="term" value="P:positive regulation of transcription by RNA polymerase II"/>
    <property type="evidence" value="ECO:0007669"/>
    <property type="project" value="TreeGrafter"/>
</dbReference>
<organism evidence="6 7">
    <name type="scientific">Peltaster fructicola</name>
    <dbReference type="NCBI Taxonomy" id="286661"/>
    <lineage>
        <taxon>Eukaryota</taxon>
        <taxon>Fungi</taxon>
        <taxon>Dikarya</taxon>
        <taxon>Ascomycota</taxon>
        <taxon>Pezizomycotina</taxon>
        <taxon>Dothideomycetes</taxon>
        <taxon>Dothideomycetes incertae sedis</taxon>
        <taxon>Peltaster</taxon>
    </lineage>
</organism>
<dbReference type="Proteomes" id="UP000503462">
    <property type="component" value="Chromosome 1"/>
</dbReference>
<dbReference type="Gene3D" id="3.40.50.300">
    <property type="entry name" value="P-loop containing nucleotide triphosphate hydrolases"/>
    <property type="match status" value="1"/>
</dbReference>
<protein>
    <recommendedName>
        <fullName evidence="5">Nephrocystin 3-like N-terminal domain-containing protein</fullName>
    </recommendedName>
</protein>
<evidence type="ECO:0000259" key="5">
    <source>
        <dbReference type="Pfam" id="PF24883"/>
    </source>
</evidence>
<gene>
    <name evidence="6" type="ORF">AMS68_001195</name>
</gene>
<feature type="compositionally biased region" description="Polar residues" evidence="4">
    <location>
        <begin position="1139"/>
        <end position="1150"/>
    </location>
</feature>
<dbReference type="InterPro" id="IPR050663">
    <property type="entry name" value="Ankyrin-SOCS_Box"/>
</dbReference>
<evidence type="ECO:0000256" key="1">
    <source>
        <dbReference type="ARBA" id="ARBA00022737"/>
    </source>
</evidence>
<evidence type="ECO:0000256" key="4">
    <source>
        <dbReference type="SAM" id="MobiDB-lite"/>
    </source>
</evidence>
<feature type="repeat" description="ANK" evidence="3">
    <location>
        <begin position="810"/>
        <end position="842"/>
    </location>
</feature>
<dbReference type="PANTHER" id="PTHR24193:SF121">
    <property type="entry name" value="ADA2A-CONTAINING COMPLEX COMPONENT 3, ISOFORM D"/>
    <property type="match status" value="1"/>
</dbReference>
<proteinExistence type="predicted"/>
<evidence type="ECO:0000256" key="3">
    <source>
        <dbReference type="PROSITE-ProRule" id="PRU00023"/>
    </source>
</evidence>
<reference evidence="6 7" key="1">
    <citation type="journal article" date="2016" name="Sci. Rep.">
        <title>Peltaster fructicola genome reveals evolution from an invasive phytopathogen to an ectophytic parasite.</title>
        <authorList>
            <person name="Xu C."/>
            <person name="Chen H."/>
            <person name="Gleason M.L."/>
            <person name="Xu J.R."/>
            <person name="Liu H."/>
            <person name="Zhang R."/>
            <person name="Sun G."/>
        </authorList>
    </citation>
    <scope>NUCLEOTIDE SEQUENCE [LARGE SCALE GENOMIC DNA]</scope>
    <source>
        <strain evidence="6 7">LNHT1506</strain>
    </source>
</reference>
<feature type="region of interest" description="Disordered" evidence="4">
    <location>
        <begin position="185"/>
        <end position="219"/>
    </location>
</feature>
<dbReference type="PANTHER" id="PTHR24193">
    <property type="entry name" value="ANKYRIN REPEAT PROTEIN"/>
    <property type="match status" value="1"/>
</dbReference>
<feature type="region of interest" description="Disordered" evidence="4">
    <location>
        <begin position="1128"/>
        <end position="1150"/>
    </location>
</feature>
<dbReference type="OrthoDB" id="341259at2759"/>
<feature type="repeat" description="ANK" evidence="3">
    <location>
        <begin position="777"/>
        <end position="809"/>
    </location>
</feature>
<keyword evidence="2 3" id="KW-0040">ANK repeat</keyword>
<dbReference type="EMBL" id="CP051139">
    <property type="protein sequence ID" value="QIW95677.1"/>
    <property type="molecule type" value="Genomic_DNA"/>
</dbReference>
<name>A0A6H0XM31_9PEZI</name>
<evidence type="ECO:0000313" key="7">
    <source>
        <dbReference type="Proteomes" id="UP000503462"/>
    </source>
</evidence>
<dbReference type="GO" id="GO:0005634">
    <property type="term" value="C:nucleus"/>
    <property type="evidence" value="ECO:0007669"/>
    <property type="project" value="TreeGrafter"/>
</dbReference>
<dbReference type="InterPro" id="IPR002110">
    <property type="entry name" value="Ankyrin_rpt"/>
</dbReference>
<dbReference type="GO" id="GO:0000976">
    <property type="term" value="F:transcription cis-regulatory region binding"/>
    <property type="evidence" value="ECO:0007669"/>
    <property type="project" value="TreeGrafter"/>
</dbReference>
<dbReference type="InterPro" id="IPR027417">
    <property type="entry name" value="P-loop_NTPase"/>
</dbReference>
<dbReference type="Pfam" id="PF24883">
    <property type="entry name" value="NPHP3_N"/>
    <property type="match status" value="1"/>
</dbReference>
<dbReference type="PROSITE" id="PS50297">
    <property type="entry name" value="ANK_REP_REGION"/>
    <property type="match status" value="2"/>
</dbReference>
<feature type="compositionally biased region" description="Basic residues" evidence="4">
    <location>
        <begin position="190"/>
        <end position="210"/>
    </location>
</feature>
<feature type="domain" description="Nephrocystin 3-like N-terminal" evidence="5">
    <location>
        <begin position="307"/>
        <end position="479"/>
    </location>
</feature>
<dbReference type="SMART" id="SM00248">
    <property type="entry name" value="ANK"/>
    <property type="match status" value="2"/>
</dbReference>
<dbReference type="InterPro" id="IPR056884">
    <property type="entry name" value="NPHP3-like_N"/>
</dbReference>
<dbReference type="PROSITE" id="PS50088">
    <property type="entry name" value="ANK_REPEAT"/>
    <property type="match status" value="2"/>
</dbReference>
<accession>A0A6H0XM31</accession>
<dbReference type="Pfam" id="PF12796">
    <property type="entry name" value="Ank_2"/>
    <property type="match status" value="1"/>
</dbReference>
<sequence>MSAAYDPFPRLWECTYNGLPLTDQVTLRSARSFRRNIAQIIIRWAEEQASEAAMLGERLYLSDGGTFVIAKDVLDKVSRFVRDIEQARHTWRHPQTEHVDEFLDYCLHIITGSSLGDSMGADNLVAVADLLRLFWLLETCRHNATITEKTHAEDAHNLTLLYKHVLLSRIALIISSLSPVPAWTLTSKNKGTKKPKGKGKGKNSKIKGKTKTPPAPSEDDSALSLLLEQIKSCCCRIPSVTGRSADCCCNISSPGLLYRPSNSQDEAFVDSDASITTPLSIWLGGNSAHNDTGLLQDRQYDYTTKKSVQWLYGMKTFEHWASVSRSALLHLHGPIGCGKTYAVVDIIRSLRATESDGPYVGFCFCNNFMTSRDKPTAQTVFSSMLDSFLKRSGESGKIHRAMLNYWSHIKARIGAQSSKRARLSDCLNVMLEMLHYGPMILVVDAVDELEAEEQDLLIRKLEHVTFEAKNVLKILVTSRGDAATCNALPMAYDLPTEHCPQLPHVRRYAQDQLSEIIKNTPPTLDDSYHLLEQEYVEMLSSHGSFLQTRLQMLLLQRDPIRNFEAQVQSMKSATSLVSTYMHIYGRILAQDEASVSVALATLCWLLYGGITNKAKLLRLVSMTTTRCDLSIKLLDQVCLGLISFVGSPSLVHGSALKFLRQQYRLAPSRVLPQLAMSCLEACSGSNNKMVPVEIYAYAVSNAAVLCGLADEYHDPALLSQLTHYLRYGLPNSKLGSEIAIVFPDLHTPLLVAASYGLITILETWQWSTDDLQVTTQYRESALHLACRAGHTAATSFLLRMGCDVNAKTDSNETPLVYASAAGHVQVCRMLLDHGLKLNWTDSTTLEAYKQSCHFGKEQVSLLLLQRTDGLTEALPQLWDITIDADSESLLASLLSYGTIALPIDTLLSNPANGSSRAHTPEVLTNKQCLSLAMHSSSYGYTLTTAWLLQRLIDVGYLDHVIDVLQNSVLAGYRYLYLAPMHSGLPYTGLASSAKVVRRVFALARSGHRSELLRALLQLSINPADSQNPTAVFRTAIACGDLETADVFRKAGECVYSNETNAFNVALRGCHPSNIFTALELYSRYDTHILGHDQSSGPLQPPHNAPVNDFERLLNELVSQASPPQIHSLSHCETGYHSDTMPSRGSSFEKA</sequence>
<dbReference type="Gene3D" id="1.25.40.20">
    <property type="entry name" value="Ankyrin repeat-containing domain"/>
    <property type="match status" value="1"/>
</dbReference>
<dbReference type="AlphaFoldDB" id="A0A6H0XM31"/>
<evidence type="ECO:0000313" key="6">
    <source>
        <dbReference type="EMBL" id="QIW95677.1"/>
    </source>
</evidence>
<dbReference type="SUPFAM" id="SSF48403">
    <property type="entry name" value="Ankyrin repeat"/>
    <property type="match status" value="1"/>
</dbReference>
<dbReference type="InterPro" id="IPR036770">
    <property type="entry name" value="Ankyrin_rpt-contain_sf"/>
</dbReference>